<reference evidence="1 2" key="1">
    <citation type="journal article" date="2017" name="Front. Cell. Infect. Microbiol.">
        <title>Whole Genome Sequence and Phylogenetic Analysis Show Helicobacter pylori Strains from Latin America Have Followed a Unique Evolution Pathway.</title>
        <authorList>
            <person name="Munoz-Ramirez Z.Y."/>
            <person name="Mendez-Tenorio A."/>
            <person name="Kato I."/>
            <person name="Bravo M.M."/>
            <person name="Rizzato C."/>
            <person name="Thorell K."/>
            <person name="Torres R.C."/>
            <person name="Aviles-Jimenez F."/>
            <person name="Camorlinga M."/>
            <person name="Canzian F."/>
            <person name="Torres J."/>
        </authorList>
    </citation>
    <scope>NUCLEOTIDE SEQUENCE [LARGE SCALE GENOMIC DNA]</scope>
    <source>
        <strain evidence="1 2">CM22351</strain>
    </source>
</reference>
<dbReference type="CDD" id="cd06223">
    <property type="entry name" value="PRTases_typeI"/>
    <property type="match status" value="1"/>
</dbReference>
<keyword evidence="1" id="KW-0328">Glycosyltransferase</keyword>
<organism evidence="1 2">
    <name type="scientific">Helicobacter pylori</name>
    <name type="common">Campylobacter pylori</name>
    <dbReference type="NCBI Taxonomy" id="210"/>
    <lineage>
        <taxon>Bacteria</taxon>
        <taxon>Pseudomonadati</taxon>
        <taxon>Campylobacterota</taxon>
        <taxon>Epsilonproteobacteria</taxon>
        <taxon>Campylobacterales</taxon>
        <taxon>Helicobacteraceae</taxon>
        <taxon>Helicobacter</taxon>
    </lineage>
</organism>
<name>A0A4Y4XL78_HELPX</name>
<dbReference type="Proteomes" id="UP000319650">
    <property type="component" value="Unassembled WGS sequence"/>
</dbReference>
<proteinExistence type="predicted"/>
<dbReference type="InterPro" id="IPR000836">
    <property type="entry name" value="PRTase_dom"/>
</dbReference>
<dbReference type="EMBL" id="MUPN01000345">
    <property type="protein sequence ID" value="OOQ40500.1"/>
    <property type="molecule type" value="Genomic_DNA"/>
</dbReference>
<comment type="caution">
    <text evidence="1">The sequence shown here is derived from an EMBL/GenBank/DDBJ whole genome shotgun (WGS) entry which is preliminary data.</text>
</comment>
<sequence length="62" mass="7120">MHYSYEAFLKDSLELVKQVERLCGVPEALVCVMRGGMTLAHFLSLHWDLREVYGINAISYDT</sequence>
<accession>A0A4Y4XL78</accession>
<evidence type="ECO:0000313" key="2">
    <source>
        <dbReference type="Proteomes" id="UP000319650"/>
    </source>
</evidence>
<protein>
    <submittedName>
        <fullName evidence="1">Nicotinate phosphoribosyltransferase</fullName>
    </submittedName>
</protein>
<dbReference type="InterPro" id="IPR029057">
    <property type="entry name" value="PRTase-like"/>
</dbReference>
<dbReference type="Gene3D" id="3.40.50.2020">
    <property type="match status" value="1"/>
</dbReference>
<evidence type="ECO:0000313" key="1">
    <source>
        <dbReference type="EMBL" id="OOQ40500.1"/>
    </source>
</evidence>
<gene>
    <name evidence="1" type="ORF">B0X64_03610</name>
</gene>
<dbReference type="SUPFAM" id="SSF53271">
    <property type="entry name" value="PRTase-like"/>
    <property type="match status" value="1"/>
</dbReference>
<keyword evidence="1" id="KW-0808">Transferase</keyword>
<dbReference type="AlphaFoldDB" id="A0A4Y4XL78"/>
<feature type="non-terminal residue" evidence="1">
    <location>
        <position position="62"/>
    </location>
</feature>
<dbReference type="GO" id="GO:0016757">
    <property type="term" value="F:glycosyltransferase activity"/>
    <property type="evidence" value="ECO:0007669"/>
    <property type="project" value="UniProtKB-KW"/>
</dbReference>